<reference evidence="5" key="2">
    <citation type="submission" date="2015-03" db="UniProtKB">
        <authorList>
            <consortium name="EnsemblPlants"/>
        </authorList>
    </citation>
    <scope>IDENTIFICATION</scope>
</reference>
<proteinExistence type="predicted"/>
<reference evidence="5 6" key="1">
    <citation type="journal article" date="2014" name="Genome Biol.">
        <title>Transcriptome and methylome profiling reveals relics of genome dominance in the mesopolyploid Brassica oleracea.</title>
        <authorList>
            <person name="Parkin I.A."/>
            <person name="Koh C."/>
            <person name="Tang H."/>
            <person name="Robinson S.J."/>
            <person name="Kagale S."/>
            <person name="Clarke W.E."/>
            <person name="Town C.D."/>
            <person name="Nixon J."/>
            <person name="Krishnakumar V."/>
            <person name="Bidwell S.L."/>
            <person name="Denoeud F."/>
            <person name="Belcram H."/>
            <person name="Links M.G."/>
            <person name="Just J."/>
            <person name="Clarke C."/>
            <person name="Bender T."/>
            <person name="Huebert T."/>
            <person name="Mason A.S."/>
            <person name="Pires J.C."/>
            <person name="Barker G."/>
            <person name="Moore J."/>
            <person name="Walley P.G."/>
            <person name="Manoli S."/>
            <person name="Batley J."/>
            <person name="Edwards D."/>
            <person name="Nelson M.N."/>
            <person name="Wang X."/>
            <person name="Paterson A.H."/>
            <person name="King G."/>
            <person name="Bancroft I."/>
            <person name="Chalhoub B."/>
            <person name="Sharpe A.G."/>
        </authorList>
    </citation>
    <scope>NUCLEOTIDE SEQUENCE</scope>
    <source>
        <strain evidence="5 6">cv. TO1000</strain>
    </source>
</reference>
<dbReference type="InterPro" id="IPR026992">
    <property type="entry name" value="DIOX_N"/>
</dbReference>
<evidence type="ECO:0000313" key="5">
    <source>
        <dbReference type="EnsemblPlants" id="Bo5g116740.1"/>
    </source>
</evidence>
<keyword evidence="6" id="KW-1185">Reference proteome</keyword>
<keyword evidence="3" id="KW-0408">Iron</keyword>
<dbReference type="AlphaFoldDB" id="A0A0D3CIM7"/>
<evidence type="ECO:0000313" key="6">
    <source>
        <dbReference type="Proteomes" id="UP000032141"/>
    </source>
</evidence>
<feature type="domain" description="Non-haem dioxygenase N-terminal" evidence="4">
    <location>
        <begin position="32"/>
        <end position="108"/>
    </location>
</feature>
<dbReference type="PANTHER" id="PTHR10209:SF850">
    <property type="entry name" value="2-OXOGLUTARATE (2OG) AND FE(II)-DEPENDENT OXYGENASE SUPERFAMILY PROTEIN"/>
    <property type="match status" value="1"/>
</dbReference>
<dbReference type="KEGG" id="boe:106345138"/>
<dbReference type="GeneID" id="106345138"/>
<evidence type="ECO:0000256" key="3">
    <source>
        <dbReference type="ARBA" id="ARBA00023004"/>
    </source>
</evidence>
<dbReference type="eggNOG" id="KOG0143">
    <property type="taxonomic scope" value="Eukaryota"/>
</dbReference>
<protein>
    <recommendedName>
        <fullName evidence="4">Non-haem dioxygenase N-terminal domain-containing protein</fullName>
    </recommendedName>
</protein>
<evidence type="ECO:0000256" key="1">
    <source>
        <dbReference type="ARBA" id="ARBA00022723"/>
    </source>
</evidence>
<evidence type="ECO:0000256" key="2">
    <source>
        <dbReference type="ARBA" id="ARBA00023002"/>
    </source>
</evidence>
<dbReference type="GO" id="GO:0016491">
    <property type="term" value="F:oxidoreductase activity"/>
    <property type="evidence" value="ECO:0007669"/>
    <property type="project" value="UniProtKB-KW"/>
</dbReference>
<dbReference type="RefSeq" id="XP_013639848.1">
    <property type="nucleotide sequence ID" value="XM_013784394.1"/>
</dbReference>
<dbReference type="SUPFAM" id="SSF51197">
    <property type="entry name" value="Clavaminate synthase-like"/>
    <property type="match status" value="1"/>
</dbReference>
<dbReference type="EnsemblPlants" id="Bo5g116740.1">
    <property type="protein sequence ID" value="Bo5g116740.1"/>
    <property type="gene ID" value="Bo5g116740"/>
</dbReference>
<dbReference type="GO" id="GO:0046872">
    <property type="term" value="F:metal ion binding"/>
    <property type="evidence" value="ECO:0007669"/>
    <property type="project" value="UniProtKB-KW"/>
</dbReference>
<dbReference type="Proteomes" id="UP000032141">
    <property type="component" value="Chromosome C5"/>
</dbReference>
<dbReference type="HOGENOM" id="CLU_2007094_0_0_1"/>
<name>A0A0D3CIM7_BRAOL</name>
<evidence type="ECO:0000259" key="4">
    <source>
        <dbReference type="Pfam" id="PF14226"/>
    </source>
</evidence>
<accession>A0A0D3CIM7</accession>
<dbReference type="OMA" id="NTWHASH"/>
<sequence>MGRLDEAFIQAPEHRPIHHLTNSGEFIFSDEIPTIDLSSLQDPNSDKTSIATEVGKACERWGIFQVINHGLPLDLRRRVENTAAEFFNLTAEEKRRLKRDEVNPNNYGENTWHASHGLLEHMVR</sequence>
<dbReference type="Pfam" id="PF14226">
    <property type="entry name" value="DIOX_N"/>
    <property type="match status" value="1"/>
</dbReference>
<organism evidence="5 6">
    <name type="scientific">Brassica oleracea var. oleracea</name>
    <dbReference type="NCBI Taxonomy" id="109376"/>
    <lineage>
        <taxon>Eukaryota</taxon>
        <taxon>Viridiplantae</taxon>
        <taxon>Streptophyta</taxon>
        <taxon>Embryophyta</taxon>
        <taxon>Tracheophyta</taxon>
        <taxon>Spermatophyta</taxon>
        <taxon>Magnoliopsida</taxon>
        <taxon>eudicotyledons</taxon>
        <taxon>Gunneridae</taxon>
        <taxon>Pentapetalae</taxon>
        <taxon>rosids</taxon>
        <taxon>malvids</taxon>
        <taxon>Brassicales</taxon>
        <taxon>Brassicaceae</taxon>
        <taxon>Brassiceae</taxon>
        <taxon>Brassica</taxon>
    </lineage>
</organism>
<dbReference type="STRING" id="109376.A0A0D3CIM7"/>
<dbReference type="Gene3D" id="2.60.120.330">
    <property type="entry name" value="B-lactam Antibiotic, Isopenicillin N Synthase, Chain"/>
    <property type="match status" value="1"/>
</dbReference>
<dbReference type="OrthoDB" id="1024762at2759"/>
<keyword evidence="2" id="KW-0560">Oxidoreductase</keyword>
<keyword evidence="1" id="KW-0479">Metal-binding</keyword>
<dbReference type="PANTHER" id="PTHR10209">
    <property type="entry name" value="OXIDOREDUCTASE, 2OG-FE II OXYGENASE FAMILY PROTEIN"/>
    <property type="match status" value="1"/>
</dbReference>
<dbReference type="Gramene" id="Bo5g116740.1">
    <property type="protein sequence ID" value="Bo5g116740.1"/>
    <property type="gene ID" value="Bo5g116740"/>
</dbReference>
<dbReference type="InterPro" id="IPR027443">
    <property type="entry name" value="IPNS-like_sf"/>
</dbReference>